<proteinExistence type="predicted"/>
<feature type="signal peptide" evidence="1">
    <location>
        <begin position="1"/>
        <end position="18"/>
    </location>
</feature>
<gene>
    <name evidence="2" type="ORF">Ga0061065_101175</name>
</gene>
<accession>A0A0K6IG51</accession>
<dbReference type="Proteomes" id="UP000182769">
    <property type="component" value="Unassembled WGS sequence"/>
</dbReference>
<protein>
    <recommendedName>
        <fullName evidence="4">DUF2066 domain-containing protein</fullName>
    </recommendedName>
</protein>
<sequence length="362" mass="40039">MKRIFFMCLLLASTMSHAVQVSNLYSSVVQVPASLDDRQLLDRAFSEAIDDVLLRVSGAKNDLSSSVLSQAHRSATSWVAQHSIKDAVETVNGSSGPEAAKEVSVTFYKESVDRFLFDNSLPVWGENRPSILVWLIEEQNGTRQMFGANQPSTSLSQFFDGAKRYGLPVYAPLVDNVDRQTLSASGLWGFFEDDIMSASARYQTDVVLAVRMSEYGDQAVVEAMLLSPNQASRVESITRPSKREAVEEMLVRLSAILSDRYASVRLATPKNMNVSVDGVRNYTSMSTLREYLASIAVVRNVQLDRIVDGQVVFDLSLDGTEEKFKNSVALNSVLALKPMMASAPYENYTVSYEYKGKGNSNE</sequence>
<dbReference type="STRING" id="1137284.GCA_001418205_00175"/>
<dbReference type="InterPro" id="IPR018642">
    <property type="entry name" value="DUF2066"/>
</dbReference>
<evidence type="ECO:0008006" key="4">
    <source>
        <dbReference type="Google" id="ProtNLM"/>
    </source>
</evidence>
<evidence type="ECO:0000313" key="2">
    <source>
        <dbReference type="EMBL" id="CUB02342.1"/>
    </source>
</evidence>
<keyword evidence="3" id="KW-1185">Reference proteome</keyword>
<feature type="chain" id="PRO_5005505516" description="DUF2066 domain-containing protein" evidence="1">
    <location>
        <begin position="19"/>
        <end position="362"/>
    </location>
</feature>
<dbReference type="Pfam" id="PF09839">
    <property type="entry name" value="DUF2066"/>
    <property type="match status" value="1"/>
</dbReference>
<dbReference type="EMBL" id="CYHG01000001">
    <property type="protein sequence ID" value="CUB02342.1"/>
    <property type="molecule type" value="Genomic_DNA"/>
</dbReference>
<organism evidence="2 3">
    <name type="scientific">Marinomonas fungiae</name>
    <dbReference type="NCBI Taxonomy" id="1137284"/>
    <lineage>
        <taxon>Bacteria</taxon>
        <taxon>Pseudomonadati</taxon>
        <taxon>Pseudomonadota</taxon>
        <taxon>Gammaproteobacteria</taxon>
        <taxon>Oceanospirillales</taxon>
        <taxon>Oceanospirillaceae</taxon>
        <taxon>Marinomonas</taxon>
    </lineage>
</organism>
<dbReference type="AlphaFoldDB" id="A0A0K6IG51"/>
<dbReference type="OrthoDB" id="6195299at2"/>
<dbReference type="RefSeq" id="WP_055461318.1">
    <property type="nucleotide sequence ID" value="NZ_CYHG01000001.1"/>
</dbReference>
<name>A0A0K6IG51_9GAMM</name>
<evidence type="ECO:0000256" key="1">
    <source>
        <dbReference type="SAM" id="SignalP"/>
    </source>
</evidence>
<keyword evidence="1" id="KW-0732">Signal</keyword>
<evidence type="ECO:0000313" key="3">
    <source>
        <dbReference type="Proteomes" id="UP000182769"/>
    </source>
</evidence>
<reference evidence="3" key="1">
    <citation type="submission" date="2015-08" db="EMBL/GenBank/DDBJ databases">
        <authorList>
            <person name="Varghese N."/>
        </authorList>
    </citation>
    <scope>NUCLEOTIDE SEQUENCE [LARGE SCALE GENOMIC DNA]</scope>
    <source>
        <strain evidence="3">JCM 18476</strain>
    </source>
</reference>